<comment type="caution">
    <text evidence="2">The sequence shown here is derived from an EMBL/GenBank/DDBJ whole genome shotgun (WGS) entry which is preliminary data.</text>
</comment>
<keyword evidence="3" id="KW-1185">Reference proteome</keyword>
<dbReference type="PANTHER" id="PTHR43792">
    <property type="entry name" value="GNAT FAMILY, PUTATIVE (AFU_ORTHOLOGUE AFUA_3G00765)-RELATED-RELATED"/>
    <property type="match status" value="1"/>
</dbReference>
<accession>A0A8J3F2D6</accession>
<dbReference type="Gene3D" id="3.40.630.30">
    <property type="match status" value="1"/>
</dbReference>
<dbReference type="RefSeq" id="WP_158093300.1">
    <property type="nucleotide sequence ID" value="NZ_BMHB01000003.1"/>
</dbReference>
<feature type="domain" description="N-acetyltransferase" evidence="1">
    <location>
        <begin position="17"/>
        <end position="175"/>
    </location>
</feature>
<dbReference type="Pfam" id="PF13302">
    <property type="entry name" value="Acetyltransf_3"/>
    <property type="match status" value="1"/>
</dbReference>
<evidence type="ECO:0000313" key="3">
    <source>
        <dbReference type="Proteomes" id="UP000626244"/>
    </source>
</evidence>
<dbReference type="OrthoDB" id="452315at2"/>
<organism evidence="2 3">
    <name type="scientific">Gottfriedia solisilvae</name>
    <dbReference type="NCBI Taxonomy" id="1516104"/>
    <lineage>
        <taxon>Bacteria</taxon>
        <taxon>Bacillati</taxon>
        <taxon>Bacillota</taxon>
        <taxon>Bacilli</taxon>
        <taxon>Bacillales</taxon>
        <taxon>Bacillaceae</taxon>
        <taxon>Gottfriedia</taxon>
    </lineage>
</organism>
<gene>
    <name evidence="2" type="ORF">GCM10007380_38810</name>
</gene>
<dbReference type="PANTHER" id="PTHR43792:SF1">
    <property type="entry name" value="N-ACETYLTRANSFERASE DOMAIN-CONTAINING PROTEIN"/>
    <property type="match status" value="1"/>
</dbReference>
<dbReference type="EMBL" id="BMHB01000003">
    <property type="protein sequence ID" value="GGI17611.1"/>
    <property type="molecule type" value="Genomic_DNA"/>
</dbReference>
<name>A0A8J3F2D6_9BACI</name>
<reference evidence="3" key="1">
    <citation type="journal article" date="2019" name="Int. J. Syst. Evol. Microbiol.">
        <title>The Global Catalogue of Microorganisms (GCM) 10K type strain sequencing project: providing services to taxonomists for standard genome sequencing and annotation.</title>
        <authorList>
            <consortium name="The Broad Institute Genomics Platform"/>
            <consortium name="The Broad Institute Genome Sequencing Center for Infectious Disease"/>
            <person name="Wu L."/>
            <person name="Ma J."/>
        </authorList>
    </citation>
    <scope>NUCLEOTIDE SEQUENCE [LARGE SCALE GENOMIC DNA]</scope>
    <source>
        <strain evidence="3">CGMCC 1.14993</strain>
    </source>
</reference>
<evidence type="ECO:0000259" key="1">
    <source>
        <dbReference type="PROSITE" id="PS51186"/>
    </source>
</evidence>
<dbReference type="GO" id="GO:0016747">
    <property type="term" value="F:acyltransferase activity, transferring groups other than amino-acyl groups"/>
    <property type="evidence" value="ECO:0007669"/>
    <property type="project" value="InterPro"/>
</dbReference>
<sequence>MNDIQFSPFPNLSTNRLILRQMHNDDKKAIFALRSDKNVSEFIDRPIANSIDDALEYIEMINDGIEQNKWILWAITLKDSDDLIGTICLWNFSTDQLKGEIGYELSPIFQGKGIMQEALQTVIEFGFEDLNLRSIEGIVNEKNEKSIQLLEKNQFFKCEVIDEAKSTSIIYTLTR</sequence>
<dbReference type="InterPro" id="IPR051531">
    <property type="entry name" value="N-acetyltransferase"/>
</dbReference>
<dbReference type="PROSITE" id="PS51186">
    <property type="entry name" value="GNAT"/>
    <property type="match status" value="1"/>
</dbReference>
<protein>
    <submittedName>
        <fullName evidence="2">Alanine acetyltransferase</fullName>
    </submittedName>
</protein>
<dbReference type="InterPro" id="IPR016181">
    <property type="entry name" value="Acyl_CoA_acyltransferase"/>
</dbReference>
<dbReference type="InterPro" id="IPR000182">
    <property type="entry name" value="GNAT_dom"/>
</dbReference>
<proteinExistence type="predicted"/>
<dbReference type="AlphaFoldDB" id="A0A8J3F2D6"/>
<dbReference type="Proteomes" id="UP000626244">
    <property type="component" value="Unassembled WGS sequence"/>
</dbReference>
<dbReference type="SUPFAM" id="SSF55729">
    <property type="entry name" value="Acyl-CoA N-acyltransferases (Nat)"/>
    <property type="match status" value="1"/>
</dbReference>
<evidence type="ECO:0000313" key="2">
    <source>
        <dbReference type="EMBL" id="GGI17611.1"/>
    </source>
</evidence>